<feature type="region of interest" description="Disordered" evidence="1">
    <location>
        <begin position="87"/>
        <end position="143"/>
    </location>
</feature>
<organism evidence="3">
    <name type="scientific">Ixodes ricinus</name>
    <name type="common">Common tick</name>
    <name type="synonym">Acarus ricinus</name>
    <dbReference type="NCBI Taxonomy" id="34613"/>
    <lineage>
        <taxon>Eukaryota</taxon>
        <taxon>Metazoa</taxon>
        <taxon>Ecdysozoa</taxon>
        <taxon>Arthropoda</taxon>
        <taxon>Chelicerata</taxon>
        <taxon>Arachnida</taxon>
        <taxon>Acari</taxon>
        <taxon>Parasitiformes</taxon>
        <taxon>Ixodida</taxon>
        <taxon>Ixodoidea</taxon>
        <taxon>Ixodidae</taxon>
        <taxon>Ixodinae</taxon>
        <taxon>Ixodes</taxon>
    </lineage>
</organism>
<sequence length="143" mass="15695">MRAALTFPLVVAVTFILLDECSAWGRRRRPNGEKCERAFPAQSLGRCKYLCRGWPFRKQKEDDGTPCCRGWWCTEGHCVNGRCVRGKATTTTAQPEPSPPTETPGPESTSSQPTPTTTSVEPPSVSTSTEPRPTSTEPQPNVD</sequence>
<name>V5HAX8_IXORI</name>
<evidence type="ECO:0000256" key="1">
    <source>
        <dbReference type="SAM" id="MobiDB-lite"/>
    </source>
</evidence>
<feature type="compositionally biased region" description="Low complexity" evidence="1">
    <location>
        <begin position="104"/>
        <end position="143"/>
    </location>
</feature>
<feature type="signal peptide" evidence="2">
    <location>
        <begin position="1"/>
        <end position="23"/>
    </location>
</feature>
<reference evidence="3" key="1">
    <citation type="journal article" date="2015" name="Sci. Rep.">
        <title>Tissue- and time-dependent transcription in Ixodes ricinus salivary glands and midguts when blood feeding on the vertebrate host.</title>
        <authorList>
            <person name="Kotsyfakis M."/>
            <person name="Schwarz A."/>
            <person name="Erhart J."/>
            <person name="Ribeiro J.M."/>
        </authorList>
    </citation>
    <scope>NUCLEOTIDE SEQUENCE</scope>
    <source>
        <tissue evidence="3">Salivary gland and midgut</tissue>
    </source>
</reference>
<dbReference type="EMBL" id="GANP01012476">
    <property type="protein sequence ID" value="JAB71992.1"/>
    <property type="molecule type" value="mRNA"/>
</dbReference>
<keyword evidence="2" id="KW-0732">Signal</keyword>
<accession>V5HAX8</accession>
<evidence type="ECO:0000313" key="3">
    <source>
        <dbReference type="EMBL" id="JAB71992.1"/>
    </source>
</evidence>
<evidence type="ECO:0000256" key="2">
    <source>
        <dbReference type="SAM" id="SignalP"/>
    </source>
</evidence>
<protein>
    <submittedName>
        <fullName evidence="3">Putative secreted protein</fullName>
    </submittedName>
</protein>
<feature type="chain" id="PRO_5004734777" evidence="2">
    <location>
        <begin position="24"/>
        <end position="143"/>
    </location>
</feature>
<dbReference type="AlphaFoldDB" id="V5HAX8"/>
<proteinExistence type="evidence at transcript level"/>